<name>A0ABR4ITS4_9EURO</name>
<dbReference type="InterPro" id="IPR050956">
    <property type="entry name" value="2C_system_His_kinase"/>
</dbReference>
<organism evidence="4 5">
    <name type="scientific">Aspergillus cavernicola</name>
    <dbReference type="NCBI Taxonomy" id="176166"/>
    <lineage>
        <taxon>Eukaryota</taxon>
        <taxon>Fungi</taxon>
        <taxon>Dikarya</taxon>
        <taxon>Ascomycota</taxon>
        <taxon>Pezizomycotina</taxon>
        <taxon>Eurotiomycetes</taxon>
        <taxon>Eurotiomycetidae</taxon>
        <taxon>Eurotiales</taxon>
        <taxon>Aspergillaceae</taxon>
        <taxon>Aspergillus</taxon>
        <taxon>Aspergillus subgen. Nidulantes</taxon>
    </lineage>
</organism>
<keyword evidence="1" id="KW-0597">Phosphoprotein</keyword>
<evidence type="ECO:0000313" key="4">
    <source>
        <dbReference type="EMBL" id="KAL2831150.1"/>
    </source>
</evidence>
<gene>
    <name evidence="4" type="ORF">BDW59DRAFT_158095</name>
</gene>
<protein>
    <recommendedName>
        <fullName evidence="3">Signal transduction histidine kinase dimerisation/phosphoacceptor domain-containing protein</fullName>
    </recommendedName>
</protein>
<reference evidence="4 5" key="1">
    <citation type="submission" date="2024-07" db="EMBL/GenBank/DDBJ databases">
        <title>Section-level genome sequencing and comparative genomics of Aspergillus sections Usti and Cavernicolus.</title>
        <authorList>
            <consortium name="Lawrence Berkeley National Laboratory"/>
            <person name="Nybo J.L."/>
            <person name="Vesth T.C."/>
            <person name="Theobald S."/>
            <person name="Frisvad J.C."/>
            <person name="Larsen T.O."/>
            <person name="Kjaerboelling I."/>
            <person name="Rothschild-Mancinelli K."/>
            <person name="Lyhne E.K."/>
            <person name="Kogle M.E."/>
            <person name="Barry K."/>
            <person name="Clum A."/>
            <person name="Na H."/>
            <person name="Ledsgaard L."/>
            <person name="Lin J."/>
            <person name="Lipzen A."/>
            <person name="Kuo A."/>
            <person name="Riley R."/>
            <person name="Mondo S."/>
            <person name="LaButti K."/>
            <person name="Haridas S."/>
            <person name="Pangalinan J."/>
            <person name="Salamov A.A."/>
            <person name="Simmons B.A."/>
            <person name="Magnuson J.K."/>
            <person name="Chen J."/>
            <person name="Drula E."/>
            <person name="Henrissat B."/>
            <person name="Wiebenga A."/>
            <person name="Lubbers R.J."/>
            <person name="Gomes A.C."/>
            <person name="Makela M.R."/>
            <person name="Stajich J."/>
            <person name="Grigoriev I.V."/>
            <person name="Mortensen U.H."/>
            <person name="De vries R.P."/>
            <person name="Baker S.E."/>
            <person name="Andersen M.R."/>
        </authorList>
    </citation>
    <scope>NUCLEOTIDE SEQUENCE [LARGE SCALE GENOMIC DNA]</scope>
    <source>
        <strain evidence="4 5">CBS 600.67</strain>
    </source>
</reference>
<dbReference type="PANTHER" id="PTHR43719:SF72">
    <property type="entry name" value="HISTIDINE KINASE_RESPONSE REGULATOR, PUTATIVE (AFU_ORTHOLOGUE AFUA_8G06140)-RELATED"/>
    <property type="match status" value="1"/>
</dbReference>
<dbReference type="Pfam" id="PF00512">
    <property type="entry name" value="HisKA"/>
    <property type="match status" value="1"/>
</dbReference>
<dbReference type="Proteomes" id="UP001610335">
    <property type="component" value="Unassembled WGS sequence"/>
</dbReference>
<dbReference type="InterPro" id="IPR036097">
    <property type="entry name" value="HisK_dim/P_sf"/>
</dbReference>
<dbReference type="SUPFAM" id="SSF47384">
    <property type="entry name" value="Homodimeric domain of signal transducing histidine kinase"/>
    <property type="match status" value="1"/>
</dbReference>
<feature type="region of interest" description="Disordered" evidence="2">
    <location>
        <begin position="51"/>
        <end position="79"/>
    </location>
</feature>
<sequence length="248" mass="27858">MSTNEEPFAPGPGLPVVSPATNLNIGFLQQLLRRHSKGKLWSFHQDGVISNSDENMESPKNPFRNLKPSERAKTGPRKWKSTENSMLNEYFPNAAQVLFVPLWNAANSQWIWGCFCWNSVETRVFTSSIALSSVLGSGSSIMVEHSRHESLISDRQKRHFIGSISHELRSLLHGILAAAKFLSGRNLDEFQGSLLEAINACGRTLLDTMDQVLDFSKIVSLERKSRQLRQNTKQSRLELKDEVSAGFD</sequence>
<dbReference type="EMBL" id="JBFXLS010000010">
    <property type="protein sequence ID" value="KAL2831150.1"/>
    <property type="molecule type" value="Genomic_DNA"/>
</dbReference>
<evidence type="ECO:0000256" key="1">
    <source>
        <dbReference type="ARBA" id="ARBA00022553"/>
    </source>
</evidence>
<dbReference type="Gene3D" id="1.10.287.130">
    <property type="match status" value="1"/>
</dbReference>
<evidence type="ECO:0000259" key="3">
    <source>
        <dbReference type="SMART" id="SM00388"/>
    </source>
</evidence>
<proteinExistence type="predicted"/>
<feature type="domain" description="Signal transduction histidine kinase dimerisation/phosphoacceptor" evidence="3">
    <location>
        <begin position="156"/>
        <end position="221"/>
    </location>
</feature>
<evidence type="ECO:0000313" key="5">
    <source>
        <dbReference type="Proteomes" id="UP001610335"/>
    </source>
</evidence>
<keyword evidence="5" id="KW-1185">Reference proteome</keyword>
<evidence type="ECO:0000256" key="2">
    <source>
        <dbReference type="SAM" id="MobiDB-lite"/>
    </source>
</evidence>
<dbReference type="PANTHER" id="PTHR43719">
    <property type="entry name" value="TWO-COMPONENT HISTIDINE KINASE"/>
    <property type="match status" value="1"/>
</dbReference>
<dbReference type="SMART" id="SM00388">
    <property type="entry name" value="HisKA"/>
    <property type="match status" value="1"/>
</dbReference>
<dbReference type="InterPro" id="IPR003661">
    <property type="entry name" value="HisK_dim/P_dom"/>
</dbReference>
<comment type="caution">
    <text evidence="4">The sequence shown here is derived from an EMBL/GenBank/DDBJ whole genome shotgun (WGS) entry which is preliminary data.</text>
</comment>
<dbReference type="CDD" id="cd00082">
    <property type="entry name" value="HisKA"/>
    <property type="match status" value="1"/>
</dbReference>
<accession>A0ABR4ITS4</accession>